<dbReference type="AlphaFoldDB" id="A0A4Y8KQD3"/>
<dbReference type="Proteomes" id="UP000298218">
    <property type="component" value="Unassembled WGS sequence"/>
</dbReference>
<reference evidence="1 2" key="1">
    <citation type="submission" date="2019-03" db="EMBL/GenBank/DDBJ databases">
        <title>Genomics of glacier-inhabiting Cryobacterium strains.</title>
        <authorList>
            <person name="Liu Q."/>
            <person name="Xin Y.-H."/>
        </authorList>
    </citation>
    <scope>NUCLEOTIDE SEQUENCE [LARGE SCALE GENOMIC DNA]</scope>
    <source>
        <strain evidence="1 2">CGMCC 1.4292</strain>
    </source>
</reference>
<dbReference type="SUPFAM" id="SSF51735">
    <property type="entry name" value="NAD(P)-binding Rossmann-fold domains"/>
    <property type="match status" value="1"/>
</dbReference>
<dbReference type="EMBL" id="SOHQ01000042">
    <property type="protein sequence ID" value="TFD75744.1"/>
    <property type="molecule type" value="Genomic_DNA"/>
</dbReference>
<dbReference type="PIRSF" id="PIRSF001439">
    <property type="entry name" value="CryM"/>
    <property type="match status" value="1"/>
</dbReference>
<dbReference type="Gene3D" id="3.30.1780.10">
    <property type="entry name" value="ornithine cyclodeaminase, domain 1"/>
    <property type="match status" value="1"/>
</dbReference>
<name>A0A4Y8KQD3_9MICO</name>
<protein>
    <submittedName>
        <fullName evidence="1">Ornithine cyclodeaminase family protein</fullName>
    </submittedName>
</protein>
<comment type="caution">
    <text evidence="1">The sequence shown here is derived from an EMBL/GenBank/DDBJ whole genome shotgun (WGS) entry which is preliminary data.</text>
</comment>
<proteinExistence type="predicted"/>
<accession>A0A4Y8KQD3</accession>
<dbReference type="InterPro" id="IPR036291">
    <property type="entry name" value="NAD(P)-bd_dom_sf"/>
</dbReference>
<dbReference type="InterPro" id="IPR023401">
    <property type="entry name" value="ODC_N"/>
</dbReference>
<keyword evidence="2" id="KW-1185">Reference proteome</keyword>
<gene>
    <name evidence="1" type="ORF">E3T53_14785</name>
</gene>
<dbReference type="Pfam" id="PF02423">
    <property type="entry name" value="OCD_Mu_crystall"/>
    <property type="match status" value="1"/>
</dbReference>
<dbReference type="InterPro" id="IPR003462">
    <property type="entry name" value="ODC_Mu_crystall"/>
</dbReference>
<sequence>MKNAVLALATALRAGLDPHATPARGNIPLDRGSFLIMPGEFGDYAGVKILTVAPDNPAVNLPRIQGNYLLFESKTLRPVALIDGIALTLLRTPAVSALAVDLLAATDASTLLVFGTGPQTLYHVRAVAAVRELTRVTIVGRSAERTEELVATLRAEGFTASAGSADDVADAQIVVCCTSASEPLFDGALVRDDAVVVAMGSHDPASRETDDTLAARSRVYVEDIDTALREGGDVVVGIEHGCIDPADLVTLSQLACNGADPRTGPALFKSVGMGWQDLIIASALHAHRDAAHQ</sequence>
<dbReference type="OrthoDB" id="4311033at2"/>
<evidence type="ECO:0000313" key="2">
    <source>
        <dbReference type="Proteomes" id="UP000298218"/>
    </source>
</evidence>
<organism evidence="1 2">
    <name type="scientific">Cryobacterium psychrophilum</name>
    <dbReference type="NCBI Taxonomy" id="41988"/>
    <lineage>
        <taxon>Bacteria</taxon>
        <taxon>Bacillati</taxon>
        <taxon>Actinomycetota</taxon>
        <taxon>Actinomycetes</taxon>
        <taxon>Micrococcales</taxon>
        <taxon>Microbacteriaceae</taxon>
        <taxon>Cryobacterium</taxon>
    </lineage>
</organism>
<dbReference type="PANTHER" id="PTHR13812">
    <property type="entry name" value="KETIMINE REDUCTASE MU-CRYSTALLIN"/>
    <property type="match status" value="1"/>
</dbReference>
<dbReference type="PANTHER" id="PTHR13812:SF19">
    <property type="entry name" value="KETIMINE REDUCTASE MU-CRYSTALLIN"/>
    <property type="match status" value="1"/>
</dbReference>
<evidence type="ECO:0000313" key="1">
    <source>
        <dbReference type="EMBL" id="TFD75744.1"/>
    </source>
</evidence>
<dbReference type="Gene3D" id="3.40.50.720">
    <property type="entry name" value="NAD(P)-binding Rossmann-like Domain"/>
    <property type="match status" value="1"/>
</dbReference>
<dbReference type="GO" id="GO:0005737">
    <property type="term" value="C:cytoplasm"/>
    <property type="evidence" value="ECO:0007669"/>
    <property type="project" value="TreeGrafter"/>
</dbReference>